<evidence type="ECO:0008006" key="3">
    <source>
        <dbReference type="Google" id="ProtNLM"/>
    </source>
</evidence>
<accession>A0A8J3M0D1</accession>
<protein>
    <recommendedName>
        <fullName evidence="3">Tetratricopeptide repeat protein</fullName>
    </recommendedName>
</protein>
<dbReference type="EMBL" id="BNAI01000002">
    <property type="protein sequence ID" value="GHF13884.1"/>
    <property type="molecule type" value="Genomic_DNA"/>
</dbReference>
<evidence type="ECO:0000313" key="2">
    <source>
        <dbReference type="Proteomes" id="UP000617531"/>
    </source>
</evidence>
<dbReference type="Proteomes" id="UP000617531">
    <property type="component" value="Unassembled WGS sequence"/>
</dbReference>
<dbReference type="AlphaFoldDB" id="A0A8J3M0D1"/>
<evidence type="ECO:0000313" key="1">
    <source>
        <dbReference type="EMBL" id="GHF13884.1"/>
    </source>
</evidence>
<name>A0A8J3M0D1_9MICO</name>
<dbReference type="Pfam" id="PF14137">
    <property type="entry name" value="DUF4304"/>
    <property type="match status" value="1"/>
</dbReference>
<reference evidence="1" key="2">
    <citation type="submission" date="2020-09" db="EMBL/GenBank/DDBJ databases">
        <authorList>
            <person name="Sun Q."/>
            <person name="Zhou Y."/>
        </authorList>
    </citation>
    <scope>NUCLEOTIDE SEQUENCE</scope>
    <source>
        <strain evidence="1">CGMCC 1.16548</strain>
    </source>
</reference>
<organism evidence="1 2">
    <name type="scientific">Pseudolysinimonas yzui</name>
    <dbReference type="NCBI Taxonomy" id="2708254"/>
    <lineage>
        <taxon>Bacteria</taxon>
        <taxon>Bacillati</taxon>
        <taxon>Actinomycetota</taxon>
        <taxon>Actinomycetes</taxon>
        <taxon>Micrococcales</taxon>
        <taxon>Microbacteriaceae</taxon>
        <taxon>Pseudolysinimonas</taxon>
    </lineage>
</organism>
<comment type="caution">
    <text evidence="1">The sequence shown here is derived from an EMBL/GenBank/DDBJ whole genome shotgun (WGS) entry which is preliminary data.</text>
</comment>
<dbReference type="InterPro" id="IPR025412">
    <property type="entry name" value="DUF4304"/>
</dbReference>
<sequence>MGAKVIDSGRLDASGAAASRRIAFVTGAFVGGEWDDKDWFRSSRWNEEVAAEFERRLARARPHNRLQYLVIQAGHLCSQPDPTLRAKGRELLRRAIDGEGEFHDLHAKTARENLANNLAAEGMLDAAVDAYRDTLRAIASSPNGRSGTSGVSELSLAEALLRRRGPHDLSEARQLLDSIDSASTPVISFFRHVTTRYLMARSELHRALGETEVADDYAQFALEGLEAPAFPVRPTTPAPPSELPPAVALAAIVEAIAPTLKAAGFRKRRHAFNRRTPDGLTHVLSFQAGASDPPREGASNSLLASLHGKFAVNLSVHIPGMRHSVAADAWVNEYNGHLRRRLGALADEQARDVWWDSRHPDAATDVGEVIRSVGLPWLGRFPDVGSVIEAWRIEGWRAIGMSPASSVDIACLLIRLDRRDEAEVVLREYLSGALNQSHVRYLRDFLPTVGMGHLGPPGD</sequence>
<keyword evidence="2" id="KW-1185">Reference proteome</keyword>
<proteinExistence type="predicted"/>
<gene>
    <name evidence="1" type="ORF">GCM10011600_13510</name>
</gene>
<reference evidence="1" key="1">
    <citation type="journal article" date="2014" name="Int. J. Syst. Evol. Microbiol.">
        <title>Complete genome sequence of Corynebacterium casei LMG S-19264T (=DSM 44701T), isolated from a smear-ripened cheese.</title>
        <authorList>
            <consortium name="US DOE Joint Genome Institute (JGI-PGF)"/>
            <person name="Walter F."/>
            <person name="Albersmeier A."/>
            <person name="Kalinowski J."/>
            <person name="Ruckert C."/>
        </authorList>
    </citation>
    <scope>NUCLEOTIDE SEQUENCE</scope>
    <source>
        <strain evidence="1">CGMCC 1.16548</strain>
    </source>
</reference>